<dbReference type="PANTHER" id="PTHR11014:SF63">
    <property type="entry name" value="METALLOPEPTIDASE, PUTATIVE (AFU_ORTHOLOGUE AFUA_6G09600)-RELATED"/>
    <property type="match status" value="1"/>
</dbReference>
<evidence type="ECO:0000313" key="4">
    <source>
        <dbReference type="Proteomes" id="UP000066480"/>
    </source>
</evidence>
<comment type="cofactor">
    <cofactor evidence="1">
        <name>Mn(2+)</name>
        <dbReference type="ChEBI" id="CHEBI:29035"/>
    </cofactor>
    <text evidence="1">The Mn(2+) ion enhances activity.</text>
</comment>
<keyword evidence="1" id="KW-0464">Manganese</keyword>
<dbReference type="PATRIC" id="fig|571913.6.peg.2053"/>
<dbReference type="InterPro" id="IPR011650">
    <property type="entry name" value="Peptidase_M20_dimer"/>
</dbReference>
<dbReference type="InterPro" id="IPR036264">
    <property type="entry name" value="Bact_exopeptidase_dim_dom"/>
</dbReference>
<sequence length="412" mass="42941">MSARLPTQHLGTDLVDAVRSEVDDIAPELIQVRRDLHAHPELSWQETRSTELLAEQLTAAGIEHRLLPGSGLIADVGPRDADRRVALRADLDALPIPDRSGLPFASTVEGVAHACGHDVHTTAVLGAALALKKHEQALTAHGRAVRFLFQPAEEIVPGGAHHVMDHGGLDAVHQVLAVHCDPSVDVGQVGLVTGAITSACDAVHITLSGKGGHTSRPHLTQDLTFALAKVVTDVPAALSRRLDPRAGAALVWGQVHAGNAANVIPATGSVSGTLRILDAEVWHQLGDLVEQLVAEIVAPYGVTATTDHVRGVPPVVNSAAAVLSLSRAASAALGADAVVPTQQSLGGEDFSWYLGSVPGAMARLGTRTPGGPTYELHQGDLVVDERAITYGAQLLATAALYHGAVEDDSPLR</sequence>
<dbReference type="OrthoDB" id="9777385at2"/>
<dbReference type="SUPFAM" id="SSF53187">
    <property type="entry name" value="Zn-dependent exopeptidases"/>
    <property type="match status" value="1"/>
</dbReference>
<evidence type="ECO:0000313" key="3">
    <source>
        <dbReference type="EMBL" id="AKU16125.1"/>
    </source>
</evidence>
<dbReference type="STRING" id="571913.VV02_10060"/>
<feature type="domain" description="Peptidase M20 dimerisation" evidence="2">
    <location>
        <begin position="203"/>
        <end position="298"/>
    </location>
</feature>
<dbReference type="PANTHER" id="PTHR11014">
    <property type="entry name" value="PEPTIDASE M20 FAMILY MEMBER"/>
    <property type="match status" value="1"/>
</dbReference>
<dbReference type="KEGG" id="lmoi:VV02_10060"/>
<name>A0A0K1JHQ0_9MICO</name>
<organism evidence="3 4">
    <name type="scientific">Luteipulveratus mongoliensis</name>
    <dbReference type="NCBI Taxonomy" id="571913"/>
    <lineage>
        <taxon>Bacteria</taxon>
        <taxon>Bacillati</taxon>
        <taxon>Actinomycetota</taxon>
        <taxon>Actinomycetes</taxon>
        <taxon>Micrococcales</taxon>
        <taxon>Dermacoccaceae</taxon>
        <taxon>Luteipulveratus</taxon>
    </lineage>
</organism>
<keyword evidence="3" id="KW-0378">Hydrolase</keyword>
<accession>A0A0K1JHQ0</accession>
<reference evidence="3 4" key="1">
    <citation type="submission" date="2015-03" db="EMBL/GenBank/DDBJ databases">
        <title>Luteipulveratus halotolerans sp. nov., a novel actinobacterium (Dermacoccaceae) from Sarawak, Malaysia.</title>
        <authorList>
            <person name="Juboi H."/>
            <person name="Basik A."/>
            <person name="Shamsul S.S."/>
            <person name="Arnold P."/>
            <person name="Schmitt E.K."/>
            <person name="Sanglier J.-J."/>
            <person name="Yeo T."/>
        </authorList>
    </citation>
    <scope>NUCLEOTIDE SEQUENCE [LARGE SCALE GENOMIC DNA]</scope>
    <source>
        <strain evidence="3 4">MN07-A0370</strain>
    </source>
</reference>
<feature type="binding site" evidence="1">
    <location>
        <position position="115"/>
    </location>
    <ligand>
        <name>Mn(2+)</name>
        <dbReference type="ChEBI" id="CHEBI:29035"/>
        <label>2</label>
    </ligand>
</feature>
<dbReference type="NCBIfam" id="TIGR01891">
    <property type="entry name" value="amidohydrolases"/>
    <property type="match status" value="1"/>
</dbReference>
<feature type="binding site" evidence="1">
    <location>
        <position position="179"/>
    </location>
    <ligand>
        <name>Mn(2+)</name>
        <dbReference type="ChEBI" id="CHEBI:29035"/>
        <label>2</label>
    </ligand>
</feature>
<dbReference type="Proteomes" id="UP000066480">
    <property type="component" value="Chromosome"/>
</dbReference>
<dbReference type="Pfam" id="PF01546">
    <property type="entry name" value="Peptidase_M20"/>
    <property type="match status" value="1"/>
</dbReference>
<dbReference type="RefSeq" id="WP_052591360.1">
    <property type="nucleotide sequence ID" value="NZ_CP011112.1"/>
</dbReference>
<feature type="binding site" evidence="1">
    <location>
        <position position="154"/>
    </location>
    <ligand>
        <name>Mn(2+)</name>
        <dbReference type="ChEBI" id="CHEBI:29035"/>
        <label>2</label>
    </ligand>
</feature>
<proteinExistence type="predicted"/>
<keyword evidence="4" id="KW-1185">Reference proteome</keyword>
<feature type="binding site" evidence="1">
    <location>
        <position position="117"/>
    </location>
    <ligand>
        <name>Mn(2+)</name>
        <dbReference type="ChEBI" id="CHEBI:29035"/>
        <label>2</label>
    </ligand>
</feature>
<dbReference type="GO" id="GO:0016787">
    <property type="term" value="F:hydrolase activity"/>
    <property type="evidence" value="ECO:0007669"/>
    <property type="project" value="UniProtKB-KW"/>
</dbReference>
<dbReference type="Pfam" id="PF07687">
    <property type="entry name" value="M20_dimer"/>
    <property type="match status" value="1"/>
</dbReference>
<dbReference type="EMBL" id="CP011112">
    <property type="protein sequence ID" value="AKU16125.1"/>
    <property type="molecule type" value="Genomic_DNA"/>
</dbReference>
<dbReference type="InterPro" id="IPR002933">
    <property type="entry name" value="Peptidase_M20"/>
</dbReference>
<dbReference type="AlphaFoldDB" id="A0A0K1JHQ0"/>
<dbReference type="Gene3D" id="3.40.630.10">
    <property type="entry name" value="Zn peptidases"/>
    <property type="match status" value="1"/>
</dbReference>
<protein>
    <submittedName>
        <fullName evidence="3">N-acyl-L-amino acid amidohydrolase</fullName>
    </submittedName>
</protein>
<dbReference type="InterPro" id="IPR017439">
    <property type="entry name" value="Amidohydrolase"/>
</dbReference>
<dbReference type="Gene3D" id="3.30.70.360">
    <property type="match status" value="1"/>
</dbReference>
<dbReference type="PIRSF" id="PIRSF005962">
    <property type="entry name" value="Pept_M20D_amidohydro"/>
    <property type="match status" value="1"/>
</dbReference>
<gene>
    <name evidence="3" type="ORF">VV02_10060</name>
</gene>
<dbReference type="GO" id="GO:0046872">
    <property type="term" value="F:metal ion binding"/>
    <property type="evidence" value="ECO:0007669"/>
    <property type="project" value="UniProtKB-KW"/>
</dbReference>
<keyword evidence="1" id="KW-0479">Metal-binding</keyword>
<evidence type="ECO:0000259" key="2">
    <source>
        <dbReference type="Pfam" id="PF07687"/>
    </source>
</evidence>
<evidence type="ECO:0000256" key="1">
    <source>
        <dbReference type="PIRSR" id="PIRSR005962-1"/>
    </source>
</evidence>
<dbReference type="SUPFAM" id="SSF55031">
    <property type="entry name" value="Bacterial exopeptidase dimerisation domain"/>
    <property type="match status" value="1"/>
</dbReference>
<feature type="binding site" evidence="1">
    <location>
        <position position="377"/>
    </location>
    <ligand>
        <name>Mn(2+)</name>
        <dbReference type="ChEBI" id="CHEBI:29035"/>
        <label>2</label>
    </ligand>
</feature>